<accession>A0A0L0CUX9</accession>
<protein>
    <submittedName>
        <fullName evidence="2">Uncharacterized protein</fullName>
    </submittedName>
</protein>
<dbReference type="Proteomes" id="UP000054566">
    <property type="component" value="Unassembled WGS sequence"/>
</dbReference>
<feature type="transmembrane region" description="Helical" evidence="1">
    <location>
        <begin position="219"/>
        <end position="238"/>
    </location>
</feature>
<proteinExistence type="predicted"/>
<reference evidence="3" key="1">
    <citation type="submission" date="2015-07" db="EMBL/GenBank/DDBJ databases">
        <title>Annotation of Plasmodium falciparum RAJ116.</title>
        <authorList>
            <consortium name="The Broad Institute Genome Sequencing Platform"/>
            <person name="Volkman S.K."/>
            <person name="Neafsey D.E."/>
            <person name="Dash A.P."/>
            <person name="Chitnis C.E."/>
            <person name="Hartl D.L."/>
            <person name="Young S.K."/>
            <person name="Zeng Q."/>
            <person name="Koehrsen M."/>
            <person name="Alvarado L."/>
            <person name="Berlin A."/>
            <person name="Borenstein D."/>
            <person name="Chapman S.B."/>
            <person name="Chen Z."/>
            <person name="Engels R."/>
            <person name="Freedman E."/>
            <person name="Gellesch M."/>
            <person name="Goldberg J."/>
            <person name="Griggs A."/>
            <person name="Gujja S."/>
            <person name="Heilman E.R."/>
            <person name="Heiman D.I."/>
            <person name="Howarth C."/>
            <person name="Jen D."/>
            <person name="Larson L."/>
            <person name="Mehta T."/>
            <person name="Neiman D."/>
            <person name="Park D."/>
            <person name="Pearson M."/>
            <person name="Roberts A."/>
            <person name="Saif S."/>
            <person name="Shea T."/>
            <person name="Shenoy N."/>
            <person name="Sisk P."/>
            <person name="Stolte C."/>
            <person name="Sykes S."/>
            <person name="Walk T."/>
            <person name="White J."/>
            <person name="Yandava C."/>
            <person name="Haas B."/>
            <person name="Henn M.R."/>
            <person name="Nusbaum C."/>
            <person name="Birren B."/>
        </authorList>
    </citation>
    <scope>NUCLEOTIDE SEQUENCE [LARGE SCALE GENOMIC DNA]</scope>
    <source>
        <strain evidence="3">RAJ116</strain>
    </source>
</reference>
<dbReference type="OrthoDB" id="392641at2759"/>
<sequence length="257" mass="31233">MNNKNTIMMEYSNVTNGYHGNENIYEHKYIQTNHYNDNNKSVNNIHNSPFKNIICIVVIIRYLLWNLYKNHINKIDMKKLFFEDNYKKSVVEKLEKKKCQEILEILIKIVDISKIYLSQMNFQLIRKDTFIIYKINIVPQTSHITKEGNHISNNDLKYKQNVSHTNFNIENKQEQYLFEIQTEKEMLQHFFSNEKNNLFLYILKNIHSLYYDINCVYKILFYMYEICLYYLCSSIYFIKLTYYNFNLGTFFSSIYKP</sequence>
<keyword evidence="1" id="KW-1133">Transmembrane helix</keyword>
<name>A0A0L0CUX9_PLAFA</name>
<evidence type="ECO:0000256" key="1">
    <source>
        <dbReference type="SAM" id="Phobius"/>
    </source>
</evidence>
<organism evidence="2 3">
    <name type="scientific">Plasmodium falciparum RAJ116</name>
    <dbReference type="NCBI Taxonomy" id="580058"/>
    <lineage>
        <taxon>Eukaryota</taxon>
        <taxon>Sar</taxon>
        <taxon>Alveolata</taxon>
        <taxon>Apicomplexa</taxon>
        <taxon>Aconoidasida</taxon>
        <taxon>Haemosporida</taxon>
        <taxon>Plasmodiidae</taxon>
        <taxon>Plasmodium</taxon>
        <taxon>Plasmodium (Laverania)</taxon>
    </lineage>
</organism>
<dbReference type="AlphaFoldDB" id="A0A0L0CUX9"/>
<dbReference type="EMBL" id="GG664003">
    <property type="protein sequence ID" value="KNC36067.1"/>
    <property type="molecule type" value="Genomic_DNA"/>
</dbReference>
<evidence type="ECO:0000313" key="3">
    <source>
        <dbReference type="Proteomes" id="UP000054566"/>
    </source>
</evidence>
<evidence type="ECO:0000313" key="2">
    <source>
        <dbReference type="EMBL" id="KNC36067.1"/>
    </source>
</evidence>
<gene>
    <name evidence="2" type="ORF">PFLG_00851</name>
</gene>
<keyword evidence="1" id="KW-0812">Transmembrane</keyword>
<reference evidence="3" key="2">
    <citation type="submission" date="2015-07" db="EMBL/GenBank/DDBJ databases">
        <title>The genome sequence of Plasmodium falciparum RAJ116.</title>
        <authorList>
            <consortium name="The Broad Institute Genome Sequencing Platform"/>
            <person name="Volkman S.K."/>
            <person name="Neafsey D.E."/>
            <person name="Dash A.P."/>
            <person name="Chitnis C.E."/>
            <person name="Hartl D.L."/>
            <person name="Young S.K."/>
            <person name="Kodira C.D."/>
            <person name="Zeng Q."/>
            <person name="Koehrsen M."/>
            <person name="Godfrey P."/>
            <person name="Alvarado L."/>
            <person name="Berlin A."/>
            <person name="Borenstein D."/>
            <person name="Chen Z."/>
            <person name="Engels R."/>
            <person name="Freedman E."/>
            <person name="Gellesch M."/>
            <person name="Goldberg J."/>
            <person name="Griggs A."/>
            <person name="Gujja S."/>
            <person name="Heiman D."/>
            <person name="Hepburn T."/>
            <person name="Howarth C."/>
            <person name="Jen D."/>
            <person name="Larson L."/>
            <person name="Lewis B."/>
            <person name="Mehta T."/>
            <person name="Park D."/>
            <person name="Pearson M."/>
            <person name="Roberts A."/>
            <person name="Saif S."/>
            <person name="Shea T."/>
            <person name="Shenoy N."/>
            <person name="Sisk P."/>
            <person name="Stolte C."/>
            <person name="Sykes S."/>
            <person name="Walk T."/>
            <person name="White J."/>
            <person name="Yandava C."/>
            <person name="Wirth D.F."/>
            <person name="Nusbaum C."/>
            <person name="Birren B."/>
        </authorList>
    </citation>
    <scope>NUCLEOTIDE SEQUENCE [LARGE SCALE GENOMIC DNA]</scope>
    <source>
        <strain evidence="3">RAJ116</strain>
    </source>
</reference>
<keyword evidence="1" id="KW-0472">Membrane</keyword>